<dbReference type="Proteomes" id="UP000694308">
    <property type="component" value="Unassembled WGS sequence"/>
</dbReference>
<feature type="transmembrane region" description="Helical" evidence="1">
    <location>
        <begin position="99"/>
        <end position="120"/>
    </location>
</feature>
<feature type="transmembrane region" description="Helical" evidence="1">
    <location>
        <begin position="186"/>
        <end position="209"/>
    </location>
</feature>
<keyword evidence="1" id="KW-0812">Transmembrane</keyword>
<evidence type="ECO:0000256" key="1">
    <source>
        <dbReference type="SAM" id="Phobius"/>
    </source>
</evidence>
<dbReference type="NCBIfam" id="TIGR01906">
    <property type="entry name" value="integ_TIGR01906"/>
    <property type="match status" value="1"/>
</dbReference>
<reference evidence="2" key="1">
    <citation type="submission" date="2020-12" db="EMBL/GenBank/DDBJ databases">
        <title>Clostridium thailandense sp. nov., a novel acetogenic bacterium isolated from peat land soil in Thailand.</title>
        <authorList>
            <person name="Chaikitkaew S."/>
            <person name="Birkeland N.K."/>
        </authorList>
    </citation>
    <scope>NUCLEOTIDE SEQUENCE</scope>
    <source>
        <strain evidence="2">PL3</strain>
    </source>
</reference>
<protein>
    <submittedName>
        <fullName evidence="2">TIGR01906 family membrane protein</fullName>
    </submittedName>
</protein>
<dbReference type="InterPro" id="IPR010178">
    <property type="entry name" value="Lit"/>
</dbReference>
<accession>A0A949WXB0</accession>
<feature type="transmembrane region" description="Helical" evidence="1">
    <location>
        <begin position="132"/>
        <end position="152"/>
    </location>
</feature>
<feature type="transmembrane region" description="Helical" evidence="1">
    <location>
        <begin position="12"/>
        <end position="33"/>
    </location>
</feature>
<dbReference type="Pfam" id="PF07314">
    <property type="entry name" value="Lit"/>
    <property type="match status" value="1"/>
</dbReference>
<keyword evidence="1" id="KW-1133">Transmembrane helix</keyword>
<keyword evidence="1" id="KW-0472">Membrane</keyword>
<evidence type="ECO:0000313" key="3">
    <source>
        <dbReference type="Proteomes" id="UP000694308"/>
    </source>
</evidence>
<name>A0A949WXB0_9CLOT</name>
<comment type="caution">
    <text evidence="2">The sequence shown here is derived from an EMBL/GenBank/DDBJ whole genome shotgun (WGS) entry which is preliminary data.</text>
</comment>
<organism evidence="2 3">
    <name type="scientific">Clostridium thailandense</name>
    <dbReference type="NCBI Taxonomy" id="2794346"/>
    <lineage>
        <taxon>Bacteria</taxon>
        <taxon>Bacillati</taxon>
        <taxon>Bacillota</taxon>
        <taxon>Clostridia</taxon>
        <taxon>Eubacteriales</taxon>
        <taxon>Clostridiaceae</taxon>
        <taxon>Clostridium</taxon>
    </lineage>
</organism>
<evidence type="ECO:0000313" key="2">
    <source>
        <dbReference type="EMBL" id="MBV7275737.1"/>
    </source>
</evidence>
<dbReference type="EMBL" id="JAEEGC010000135">
    <property type="protein sequence ID" value="MBV7275737.1"/>
    <property type="molecule type" value="Genomic_DNA"/>
</dbReference>
<gene>
    <name evidence="2" type="ORF">I6U48_22830</name>
</gene>
<dbReference type="AlphaFoldDB" id="A0A949WXB0"/>
<sequence length="216" mass="25962">MIDISKLFKSLLQILFSISLFLFILTLSIKFTLNFRPLYYFDINYLHIEKYTSLGKNEIKSVYDYLIYYVNTTRPIEFKIPFLPSSVEGMTHFVEVKKLFFKLNFILLFSMLLTASSMYFGFKNKIFLFLKWCSNFTFSICSLLLAAFYWNFDRLFTYFHELLFNNNYWLLDPKTDPVISLLPEEYFLHCAILILLLIVFLNIVIRILYIKLRDDK</sequence>
<keyword evidence="3" id="KW-1185">Reference proteome</keyword>
<proteinExistence type="predicted"/>